<dbReference type="RefSeq" id="WP_109340838.1">
    <property type="nucleotide sequence ID" value="NZ_CP029347.1"/>
</dbReference>
<name>A0A2S2E6Q2_9ALTE</name>
<dbReference type="Proteomes" id="UP000245728">
    <property type="component" value="Chromosome"/>
</dbReference>
<reference evidence="2 3" key="1">
    <citation type="submission" date="2018-05" db="EMBL/GenBank/DDBJ databases">
        <title>Salinimonas sp. HMF8227 Genome sequencing and assembly.</title>
        <authorList>
            <person name="Kang H."/>
            <person name="Kang J."/>
            <person name="Cha I."/>
            <person name="Kim H."/>
            <person name="Joh K."/>
        </authorList>
    </citation>
    <scope>NUCLEOTIDE SEQUENCE [LARGE SCALE GENOMIC DNA]</scope>
    <source>
        <strain evidence="2 3">HMF8227</strain>
    </source>
</reference>
<keyword evidence="3" id="KW-1185">Reference proteome</keyword>
<dbReference type="OrthoDB" id="6696169at2"/>
<gene>
    <name evidence="2" type="ORF">HMF8227_02887</name>
</gene>
<evidence type="ECO:0008006" key="4">
    <source>
        <dbReference type="Google" id="ProtNLM"/>
    </source>
</evidence>
<keyword evidence="1" id="KW-0732">Signal</keyword>
<accession>A0A2S2E6Q2</accession>
<dbReference type="EMBL" id="CP029347">
    <property type="protein sequence ID" value="AWL13335.1"/>
    <property type="molecule type" value="Genomic_DNA"/>
</dbReference>
<evidence type="ECO:0000313" key="2">
    <source>
        <dbReference type="EMBL" id="AWL13335.1"/>
    </source>
</evidence>
<feature type="signal peptide" evidence="1">
    <location>
        <begin position="1"/>
        <end position="20"/>
    </location>
</feature>
<proteinExistence type="predicted"/>
<protein>
    <recommendedName>
        <fullName evidence="4">Copper resistance protein B</fullName>
    </recommendedName>
</protein>
<feature type="chain" id="PRO_5015403625" description="Copper resistance protein B" evidence="1">
    <location>
        <begin position="21"/>
        <end position="234"/>
    </location>
</feature>
<organism evidence="2 3">
    <name type="scientific">Saliniradius amylolyticus</name>
    <dbReference type="NCBI Taxonomy" id="2183582"/>
    <lineage>
        <taxon>Bacteria</taxon>
        <taxon>Pseudomonadati</taxon>
        <taxon>Pseudomonadota</taxon>
        <taxon>Gammaproteobacteria</taxon>
        <taxon>Alteromonadales</taxon>
        <taxon>Alteromonadaceae</taxon>
        <taxon>Saliniradius</taxon>
    </lineage>
</organism>
<dbReference type="KEGG" id="salh:HMF8227_02887"/>
<sequence length="234" mass="27159">MRYAPLLLFSLGCVASLARADGFAVDKVYHPYVLANEMEVEWRFTSRQWDEGNVLNQQLGFGKAISDDFAVELYAIGNRDEHDDFSIDAYELEGRWMLTEQGQYWADWGMLFELERSHRDNEWRAASGLLMEKELGKNSLTLNLFLAYPWGDIADKELKTEFRAQYRCRWIPALQPAIEIYTGDDFVGIGPSLMGLWRYQGQKQLKYELGFITEVSHSGVGKDHTLRFALEWEF</sequence>
<evidence type="ECO:0000256" key="1">
    <source>
        <dbReference type="SAM" id="SignalP"/>
    </source>
</evidence>
<evidence type="ECO:0000313" key="3">
    <source>
        <dbReference type="Proteomes" id="UP000245728"/>
    </source>
</evidence>
<dbReference type="AlphaFoldDB" id="A0A2S2E6Q2"/>